<dbReference type="PANTHER" id="PTHR11727:SF7">
    <property type="entry name" value="DIMETHYLADENOSINE TRANSFERASE-RELATED"/>
    <property type="match status" value="1"/>
</dbReference>
<feature type="binding site" evidence="7 8">
    <location>
        <position position="108"/>
    </location>
    <ligand>
        <name>S-adenosyl-L-methionine</name>
        <dbReference type="ChEBI" id="CHEBI:59789"/>
    </ligand>
</feature>
<keyword evidence="11" id="KW-1185">Reference proteome</keyword>
<evidence type="ECO:0000256" key="2">
    <source>
        <dbReference type="ARBA" id="ARBA00022552"/>
    </source>
</evidence>
<dbReference type="PROSITE" id="PS51689">
    <property type="entry name" value="SAM_RNA_A_N6_MT"/>
    <property type="match status" value="1"/>
</dbReference>
<dbReference type="EMBL" id="VANU01000002">
    <property type="protein sequence ID" value="TLP39264.1"/>
    <property type="molecule type" value="Genomic_DNA"/>
</dbReference>
<dbReference type="Proteomes" id="UP000308901">
    <property type="component" value="Unassembled WGS sequence"/>
</dbReference>
<name>A0A5R8Y1X9_9BACT</name>
<feature type="binding site" evidence="7 8">
    <location>
        <position position="39"/>
    </location>
    <ligand>
        <name>S-adenosyl-L-methionine</name>
        <dbReference type="ChEBI" id="CHEBI:59789"/>
    </ligand>
</feature>
<dbReference type="PANTHER" id="PTHR11727">
    <property type="entry name" value="DIMETHYLADENOSINE TRANSFERASE"/>
    <property type="match status" value="1"/>
</dbReference>
<evidence type="ECO:0000259" key="9">
    <source>
        <dbReference type="SMART" id="SM00650"/>
    </source>
</evidence>
<dbReference type="RefSeq" id="WP_138151847.1">
    <property type="nucleotide sequence ID" value="NZ_VANU01000002.1"/>
</dbReference>
<evidence type="ECO:0000256" key="8">
    <source>
        <dbReference type="PROSITE-ProRule" id="PRU01026"/>
    </source>
</evidence>
<comment type="catalytic activity">
    <reaction evidence="7">
        <text>adenosine(1518)/adenosine(1519) in 16S rRNA + 4 S-adenosyl-L-methionine = N(6)-dimethyladenosine(1518)/N(6)-dimethyladenosine(1519) in 16S rRNA + 4 S-adenosyl-L-homocysteine + 4 H(+)</text>
        <dbReference type="Rhea" id="RHEA:19609"/>
        <dbReference type="Rhea" id="RHEA-COMP:10232"/>
        <dbReference type="Rhea" id="RHEA-COMP:10233"/>
        <dbReference type="ChEBI" id="CHEBI:15378"/>
        <dbReference type="ChEBI" id="CHEBI:57856"/>
        <dbReference type="ChEBI" id="CHEBI:59789"/>
        <dbReference type="ChEBI" id="CHEBI:74411"/>
        <dbReference type="ChEBI" id="CHEBI:74493"/>
        <dbReference type="EC" id="2.1.1.182"/>
    </reaction>
</comment>
<comment type="function">
    <text evidence="7">Specifically dimethylates two adjacent adenosines (A1518 and A1519) in the loop of a conserved hairpin near the 3'-end of 16S rRNA in the 30S particle. May play a critical role in biogenesis of 30S subunits.</text>
</comment>
<dbReference type="SUPFAM" id="SSF53335">
    <property type="entry name" value="S-adenosyl-L-methionine-dependent methyltransferases"/>
    <property type="match status" value="1"/>
</dbReference>
<keyword evidence="3 7" id="KW-0489">Methyltransferase</keyword>
<dbReference type="OrthoDB" id="9814755at2"/>
<keyword evidence="6 7" id="KW-0694">RNA-binding</keyword>
<dbReference type="AlphaFoldDB" id="A0A5R8Y1X9"/>
<feature type="binding site" evidence="7 8">
    <location>
        <position position="15"/>
    </location>
    <ligand>
        <name>S-adenosyl-L-methionine</name>
        <dbReference type="ChEBI" id="CHEBI:59789"/>
    </ligand>
</feature>
<dbReference type="HAMAP" id="MF_00607">
    <property type="entry name" value="16SrRNA_methyltr_A"/>
    <property type="match status" value="1"/>
</dbReference>
<evidence type="ECO:0000256" key="1">
    <source>
        <dbReference type="ARBA" id="ARBA00022490"/>
    </source>
</evidence>
<dbReference type="SMART" id="SM00650">
    <property type="entry name" value="rADc"/>
    <property type="match status" value="1"/>
</dbReference>
<dbReference type="Pfam" id="PF00398">
    <property type="entry name" value="RrnaAD"/>
    <property type="match status" value="1"/>
</dbReference>
<evidence type="ECO:0000313" key="10">
    <source>
        <dbReference type="EMBL" id="TLP39264.1"/>
    </source>
</evidence>
<dbReference type="Gene3D" id="1.10.8.100">
    <property type="entry name" value="Ribosomal RNA adenine dimethylase-like, domain 2"/>
    <property type="match status" value="1"/>
</dbReference>
<keyword evidence="4 7" id="KW-0808">Transferase</keyword>
<dbReference type="InterPro" id="IPR029063">
    <property type="entry name" value="SAM-dependent_MTases_sf"/>
</dbReference>
<dbReference type="GO" id="GO:0003723">
    <property type="term" value="F:RNA binding"/>
    <property type="evidence" value="ECO:0007669"/>
    <property type="project" value="UniProtKB-UniRule"/>
</dbReference>
<keyword evidence="1 7" id="KW-0963">Cytoplasm</keyword>
<feature type="domain" description="Ribosomal RNA adenine methylase transferase N-terminal" evidence="9">
    <location>
        <begin position="20"/>
        <end position="193"/>
    </location>
</feature>
<dbReference type="EC" id="2.1.1.182" evidence="7"/>
<feature type="binding site" evidence="7 8">
    <location>
        <position position="59"/>
    </location>
    <ligand>
        <name>S-adenosyl-L-methionine</name>
        <dbReference type="ChEBI" id="CHEBI:59789"/>
    </ligand>
</feature>
<accession>A0A5R8Y1X9</accession>
<dbReference type="NCBIfam" id="TIGR00755">
    <property type="entry name" value="ksgA"/>
    <property type="match status" value="1"/>
</dbReference>
<feature type="binding site" evidence="7 8">
    <location>
        <position position="13"/>
    </location>
    <ligand>
        <name>S-adenosyl-L-methionine</name>
        <dbReference type="ChEBI" id="CHEBI:59789"/>
    </ligand>
</feature>
<keyword evidence="5 7" id="KW-0949">S-adenosyl-L-methionine</keyword>
<dbReference type="InterPro" id="IPR020598">
    <property type="entry name" value="rRNA_Ade_methylase_Trfase_N"/>
</dbReference>
<keyword evidence="2 7" id="KW-0698">rRNA processing</keyword>
<dbReference type="InterPro" id="IPR001737">
    <property type="entry name" value="KsgA/Erm"/>
</dbReference>
<dbReference type="GO" id="GO:0052908">
    <property type="term" value="F:16S rRNA (adenine(1518)-N(6)/adenine(1519)-N(6))-dimethyltransferase activity"/>
    <property type="evidence" value="ECO:0007669"/>
    <property type="project" value="UniProtKB-EC"/>
</dbReference>
<evidence type="ECO:0000256" key="5">
    <source>
        <dbReference type="ARBA" id="ARBA00022691"/>
    </source>
</evidence>
<organism evidence="10 11">
    <name type="scientific">Arcobacter arenosus</name>
    <dbReference type="NCBI Taxonomy" id="2576037"/>
    <lineage>
        <taxon>Bacteria</taxon>
        <taxon>Pseudomonadati</taxon>
        <taxon>Campylobacterota</taxon>
        <taxon>Epsilonproteobacteria</taxon>
        <taxon>Campylobacterales</taxon>
        <taxon>Arcobacteraceae</taxon>
        <taxon>Arcobacter</taxon>
    </lineage>
</organism>
<protein>
    <recommendedName>
        <fullName evidence="7">Ribosomal RNA small subunit methyltransferase A</fullName>
        <ecNumber evidence="7">2.1.1.182</ecNumber>
    </recommendedName>
    <alternativeName>
        <fullName evidence="7">16S rRNA (adenine(1518)-N(6)/adenine(1519)-N(6))-dimethyltransferase</fullName>
    </alternativeName>
    <alternativeName>
        <fullName evidence="7">16S rRNA dimethyladenosine transferase</fullName>
    </alternativeName>
    <alternativeName>
        <fullName evidence="7">16S rRNA dimethylase</fullName>
    </alternativeName>
    <alternativeName>
        <fullName evidence="7">S-adenosylmethionine-6-N', N'-adenosyl(rRNA) dimethyltransferase</fullName>
    </alternativeName>
</protein>
<dbReference type="GO" id="GO:0005829">
    <property type="term" value="C:cytosol"/>
    <property type="evidence" value="ECO:0007669"/>
    <property type="project" value="TreeGrafter"/>
</dbReference>
<dbReference type="Gene3D" id="3.40.50.150">
    <property type="entry name" value="Vaccinia Virus protein VP39"/>
    <property type="match status" value="1"/>
</dbReference>
<dbReference type="InterPro" id="IPR011530">
    <property type="entry name" value="rRNA_adenine_dimethylase"/>
</dbReference>
<gene>
    <name evidence="7 10" type="primary">rsmA</name>
    <name evidence="7" type="synonym">ksgA</name>
    <name evidence="10" type="ORF">FDK22_05165</name>
</gene>
<feature type="binding site" evidence="7 8">
    <location>
        <position position="87"/>
    </location>
    <ligand>
        <name>S-adenosyl-L-methionine</name>
        <dbReference type="ChEBI" id="CHEBI:59789"/>
    </ligand>
</feature>
<comment type="caution">
    <text evidence="10">The sequence shown here is derived from an EMBL/GenBank/DDBJ whole genome shotgun (WGS) entry which is preliminary data.</text>
</comment>
<dbReference type="InterPro" id="IPR023165">
    <property type="entry name" value="rRNA_Ade_diMease-like_C"/>
</dbReference>
<comment type="subcellular location">
    <subcellularLocation>
        <location evidence="7">Cytoplasm</location>
    </subcellularLocation>
</comment>
<evidence type="ECO:0000256" key="6">
    <source>
        <dbReference type="ARBA" id="ARBA00022884"/>
    </source>
</evidence>
<evidence type="ECO:0000313" key="11">
    <source>
        <dbReference type="Proteomes" id="UP000308901"/>
    </source>
</evidence>
<sequence length="266" mass="30397">MEKVIAKKKFGQNFLKDHTVLNKIIQSMPNNNNHIVEIGPGLGDLTKNLVKYKDTTAYEVDTDLIGILNSKFAKEIEEKRFELIHTDVLDAWEKKGSLYEGKYDLIANLPYYIATNIILRAFEDVNCENIIVMIQKEVAEKFSANEGDKEFSSLGVITKLVSKECRLLFDVPPESFDPPPKVTSSILYVSKDTNVELDKDFKKFLKACFSQPRKKLSKNLSSVIDKEFLSNIYNELNIKETLRPHEVSASLYSQMYTKVKNGKKRG</sequence>
<evidence type="ECO:0000256" key="3">
    <source>
        <dbReference type="ARBA" id="ARBA00022603"/>
    </source>
</evidence>
<evidence type="ECO:0000256" key="7">
    <source>
        <dbReference type="HAMAP-Rule" id="MF_00607"/>
    </source>
</evidence>
<proteinExistence type="inferred from homology"/>
<comment type="similarity">
    <text evidence="7">Belongs to the class I-like SAM-binding methyltransferase superfamily. rRNA adenine N(6)-methyltransferase family. RsmA subfamily.</text>
</comment>
<evidence type="ECO:0000256" key="4">
    <source>
        <dbReference type="ARBA" id="ARBA00022679"/>
    </source>
</evidence>
<reference evidence="10 11" key="1">
    <citation type="submission" date="2019-05" db="EMBL/GenBank/DDBJ databases">
        <title>Arcobacter sp. nov., isolated from sea sediment.</title>
        <authorList>
            <person name="Kim W."/>
        </authorList>
    </citation>
    <scope>NUCLEOTIDE SEQUENCE [LARGE SCALE GENOMIC DNA]</scope>
    <source>
        <strain evidence="10 11">CAU 1517</strain>
    </source>
</reference>